<gene>
    <name evidence="1" type="ORF">IE53DRAFT_386708</name>
</gene>
<evidence type="ECO:0000313" key="2">
    <source>
        <dbReference type="Proteomes" id="UP000245626"/>
    </source>
</evidence>
<evidence type="ECO:0000313" key="1">
    <source>
        <dbReference type="EMBL" id="PWN50974.1"/>
    </source>
</evidence>
<keyword evidence="2" id="KW-1185">Reference proteome</keyword>
<organism evidence="1 2">
    <name type="scientific">Violaceomyces palustris</name>
    <dbReference type="NCBI Taxonomy" id="1673888"/>
    <lineage>
        <taxon>Eukaryota</taxon>
        <taxon>Fungi</taxon>
        <taxon>Dikarya</taxon>
        <taxon>Basidiomycota</taxon>
        <taxon>Ustilaginomycotina</taxon>
        <taxon>Ustilaginomycetes</taxon>
        <taxon>Violaceomycetales</taxon>
        <taxon>Violaceomycetaceae</taxon>
        <taxon>Violaceomyces</taxon>
    </lineage>
</organism>
<accession>A0ACD0NYU1</accession>
<reference evidence="1 2" key="1">
    <citation type="journal article" date="2018" name="Mol. Biol. Evol.">
        <title>Broad Genomic Sampling Reveals a Smut Pathogenic Ancestry of the Fungal Clade Ustilaginomycotina.</title>
        <authorList>
            <person name="Kijpornyongpan T."/>
            <person name="Mondo S.J."/>
            <person name="Barry K."/>
            <person name="Sandor L."/>
            <person name="Lee J."/>
            <person name="Lipzen A."/>
            <person name="Pangilinan J."/>
            <person name="LaButti K."/>
            <person name="Hainaut M."/>
            <person name="Henrissat B."/>
            <person name="Grigoriev I.V."/>
            <person name="Spatafora J.W."/>
            <person name="Aime M.C."/>
        </authorList>
    </citation>
    <scope>NUCLEOTIDE SEQUENCE [LARGE SCALE GENOMIC DNA]</scope>
    <source>
        <strain evidence="1 2">SA 807</strain>
    </source>
</reference>
<dbReference type="EMBL" id="KZ819882">
    <property type="protein sequence ID" value="PWN50974.1"/>
    <property type="molecule type" value="Genomic_DNA"/>
</dbReference>
<dbReference type="Proteomes" id="UP000245626">
    <property type="component" value="Unassembled WGS sequence"/>
</dbReference>
<protein>
    <submittedName>
        <fullName evidence="1">Uncharacterized protein</fullName>
    </submittedName>
</protein>
<proteinExistence type="predicted"/>
<name>A0ACD0NYU1_9BASI</name>
<sequence length="695" mass="74399">MSGSSDRDAPSLAHRISSYLTAIPNPISYCLPSSSRQFESDREEEDALDHERQSLLDDGQVGGGDAYDDSDAISLLSNIADRDSRSARGRRRSARLRARRENRRGARGALLACGLFGRAKGQIQTREETLRDDPIGPRHARSGSESSLDSGNDSLANARFESGDEDAGMLDDQAIADLSLSVDDDAAADSPGDRGAEEEEEEEEGKRRKREAMEKEREEKKRNEREQEEAKARKEAEEEDARLAEEEARLAAEEEAAIAKARRRAARKAAKAGLLKVRQEAEVKVRWRTEAEAEAAAGGFDFAEEGPDEPQQGFLYSHEREEEEEGEGDERYAQGVEDYMQDEALPPFASREEEEAYYHHMQQRYEHGQESTSVEYVQQPGVGGQTEVHHHHYYHAPPSAASFLSPNMLPALPSPGSVEEQQLRASPDQDEVASEDEADIAGLSFGRKKNRRGLPAGSSSQNSGGSGSRNSGSASGHRAGIAAEGTPSSANGNHVKVSYRDRPRRHQRNNSRSTTSSSGGGGGYQAGGARSPVTFTPPLPNLYEPEAGDRAEFESGTSTNPHALESPAAATGSQQEREGATSAGSSGGKRSYKQKRLEKGEAATSANSSSSSVTPRALGQTNSSNQAITISANLGNGIHGGMSSFPSTGLGRTSWSGGGGGGVLNLGKDPKGANWFSGGSDTRGGTSFDEGIDGL</sequence>